<name>A0AA45R4Q3_9PSEU</name>
<protein>
    <submittedName>
        <fullName evidence="3">Bifunctional DNA primase/polymerase</fullName>
    </submittedName>
</protein>
<evidence type="ECO:0000256" key="1">
    <source>
        <dbReference type="SAM" id="MobiDB-lite"/>
    </source>
</evidence>
<accession>A0AA45R4Q3</accession>
<dbReference type="SMART" id="SM00943">
    <property type="entry name" value="Prim-Pol"/>
    <property type="match status" value="1"/>
</dbReference>
<proteinExistence type="predicted"/>
<dbReference type="SUPFAM" id="SSF56747">
    <property type="entry name" value="Prim-pol domain"/>
    <property type="match status" value="1"/>
</dbReference>
<feature type="domain" description="DNA primase/polymerase bifunctional N-terminal" evidence="2">
    <location>
        <begin position="88"/>
        <end position="235"/>
    </location>
</feature>
<feature type="region of interest" description="Disordered" evidence="1">
    <location>
        <begin position="1"/>
        <end position="38"/>
    </location>
</feature>
<dbReference type="Proteomes" id="UP000677152">
    <property type="component" value="Chromosome"/>
</dbReference>
<dbReference type="Gene3D" id="3.30.720.160">
    <property type="entry name" value="Bifunctional DNA primase/polymerase, N-terminal"/>
    <property type="match status" value="1"/>
</dbReference>
<dbReference type="AlphaFoldDB" id="A0AA45R4Q3"/>
<organism evidence="3 4">
    <name type="scientific">Actinosynnema pretiosum subsp. pretiosum</name>
    <dbReference type="NCBI Taxonomy" id="103721"/>
    <lineage>
        <taxon>Bacteria</taxon>
        <taxon>Bacillati</taxon>
        <taxon>Actinomycetota</taxon>
        <taxon>Actinomycetes</taxon>
        <taxon>Pseudonocardiales</taxon>
        <taxon>Pseudonocardiaceae</taxon>
        <taxon>Actinosynnema</taxon>
    </lineage>
</organism>
<dbReference type="CDD" id="cd04859">
    <property type="entry name" value="Prim_Pol"/>
    <property type="match status" value="1"/>
</dbReference>
<gene>
    <name evidence="3" type="ORF">KCV87_01650</name>
</gene>
<evidence type="ECO:0000259" key="2">
    <source>
        <dbReference type="SMART" id="SM00943"/>
    </source>
</evidence>
<evidence type="ECO:0000313" key="4">
    <source>
        <dbReference type="Proteomes" id="UP000677152"/>
    </source>
</evidence>
<evidence type="ECO:0000313" key="3">
    <source>
        <dbReference type="EMBL" id="QUF04863.1"/>
    </source>
</evidence>
<dbReference type="InterPro" id="IPR015330">
    <property type="entry name" value="DNA_primase/pol_bifunc_N"/>
</dbReference>
<dbReference type="Pfam" id="PF09250">
    <property type="entry name" value="Prim-Pol"/>
    <property type="match status" value="1"/>
</dbReference>
<sequence length="352" mass="37673">MTSVLVETSPAGDLTANAARSGSRRRGPRSREPRVPRWSGRVPVCGPVDLFRGVRRGHTGGEDLARFPRVGRVVRRGWGARVSGVRVALAAVERGWPVIPLRPGGKAPVLRDWDRRATADPDRVRAWWARAPFNVGIACRGAGLLVVDLDVPGGREVFEGLGSSPVTYRVGTPSGGEHRYFRAPPVRLGNSAGRLGPRVDTRGVGGYVVAAGSAVRGVRYRVLCDEPVAPAPEWLVAALAPAPRSPVAPAVNPSSRRVRAYRDAVVAGEVERVRGALPGTRAHVVFTAACRLGELVGAGWLGERQAEELLLDAASTHVGVDGWTEREAARHVRNGVVAGSRRPRVIPEQRRG</sequence>
<dbReference type="EMBL" id="CP073249">
    <property type="protein sequence ID" value="QUF04863.1"/>
    <property type="molecule type" value="Genomic_DNA"/>
</dbReference>
<reference evidence="3" key="1">
    <citation type="submission" date="2021-04" db="EMBL/GenBank/DDBJ databases">
        <title>Genomic sequence of Actinosynnema pretiosum subsp. pretiosum ATCC 31280 (C-14919).</title>
        <authorList>
            <person name="Bai L."/>
            <person name="Wang X."/>
            <person name="Xiao Y."/>
        </authorList>
    </citation>
    <scope>NUCLEOTIDE SEQUENCE</scope>
    <source>
        <strain evidence="3">ATCC 31280</strain>
    </source>
</reference>